<organism evidence="1 2">
    <name type="scientific">Daphnia magna</name>
    <dbReference type="NCBI Taxonomy" id="35525"/>
    <lineage>
        <taxon>Eukaryota</taxon>
        <taxon>Metazoa</taxon>
        <taxon>Ecdysozoa</taxon>
        <taxon>Arthropoda</taxon>
        <taxon>Crustacea</taxon>
        <taxon>Branchiopoda</taxon>
        <taxon>Diplostraca</taxon>
        <taxon>Cladocera</taxon>
        <taxon>Anomopoda</taxon>
        <taxon>Daphniidae</taxon>
        <taxon>Daphnia</taxon>
    </lineage>
</organism>
<gene>
    <name evidence="1" type="ORF">OUZ56_016457</name>
</gene>
<comment type="caution">
    <text evidence="1">The sequence shown here is derived from an EMBL/GenBank/DDBJ whole genome shotgun (WGS) entry which is preliminary data.</text>
</comment>
<proteinExistence type="predicted"/>
<sequence length="176" mass="19732">MSSSRSTRVLAVAFGISGTSFKYFRDQTATCVPSTSNFLPNLSTQDHRIMSPGIDFGRLAGLGGACSGDNRPPNLATKPPLNRYCSPPYLCLHYAILIRKRYRFQFVGHLYQECSRVAAEEIYALLKNLELRLKSQLCHFKPFLDEIGQLRVGGRILYSPIDYSAKRPILLPKISS</sequence>
<reference evidence="1 2" key="1">
    <citation type="journal article" date="2023" name="Nucleic Acids Res.">
        <title>The hologenome of Daphnia magna reveals possible DNA methylation and microbiome-mediated evolution of the host genome.</title>
        <authorList>
            <person name="Chaturvedi A."/>
            <person name="Li X."/>
            <person name="Dhandapani V."/>
            <person name="Marshall H."/>
            <person name="Kissane S."/>
            <person name="Cuenca-Cambronero M."/>
            <person name="Asole G."/>
            <person name="Calvet F."/>
            <person name="Ruiz-Romero M."/>
            <person name="Marangio P."/>
            <person name="Guigo R."/>
            <person name="Rago D."/>
            <person name="Mirbahai L."/>
            <person name="Eastwood N."/>
            <person name="Colbourne J.K."/>
            <person name="Zhou J."/>
            <person name="Mallon E."/>
            <person name="Orsini L."/>
        </authorList>
    </citation>
    <scope>NUCLEOTIDE SEQUENCE [LARGE SCALE GENOMIC DNA]</scope>
    <source>
        <strain evidence="1">LRV0_1</strain>
    </source>
</reference>
<dbReference type="Proteomes" id="UP001234178">
    <property type="component" value="Unassembled WGS sequence"/>
</dbReference>
<dbReference type="EMBL" id="JAOYFB010000038">
    <property type="protein sequence ID" value="KAK4027411.1"/>
    <property type="molecule type" value="Genomic_DNA"/>
</dbReference>
<name>A0ABR0AQL6_9CRUS</name>
<keyword evidence="2" id="KW-1185">Reference proteome</keyword>
<evidence type="ECO:0000313" key="2">
    <source>
        <dbReference type="Proteomes" id="UP001234178"/>
    </source>
</evidence>
<protein>
    <submittedName>
        <fullName evidence="1">Uncharacterized protein</fullName>
    </submittedName>
</protein>
<accession>A0ABR0AQL6</accession>
<evidence type="ECO:0000313" key="1">
    <source>
        <dbReference type="EMBL" id="KAK4027411.1"/>
    </source>
</evidence>